<protein>
    <submittedName>
        <fullName evidence="1">Uncharacterized protein</fullName>
    </submittedName>
</protein>
<organism evidence="1 2">
    <name type="scientific">Bacillus norwichensis</name>
    <dbReference type="NCBI Taxonomy" id="2762217"/>
    <lineage>
        <taxon>Bacteria</taxon>
        <taxon>Bacillati</taxon>
        <taxon>Bacillota</taxon>
        <taxon>Bacilli</taxon>
        <taxon>Bacillales</taxon>
        <taxon>Bacillaceae</taxon>
        <taxon>Bacillus</taxon>
    </lineage>
</organism>
<dbReference type="RefSeq" id="WP_191811585.1">
    <property type="nucleotide sequence ID" value="NZ_JACSPV010000010.1"/>
</dbReference>
<keyword evidence="2" id="KW-1185">Reference proteome</keyword>
<gene>
    <name evidence="1" type="ORF">H9631_07940</name>
</gene>
<evidence type="ECO:0000313" key="1">
    <source>
        <dbReference type="EMBL" id="MBD8005009.1"/>
    </source>
</evidence>
<sequence length="68" mass="7887">MHIGITLSRGFSNPGSIKLKPPADATDFQKEFIEQIRRGTFDFVKKLMVRRVYEFRMPKSMLSLSKPL</sequence>
<evidence type="ECO:0000313" key="2">
    <source>
        <dbReference type="Proteomes" id="UP000648182"/>
    </source>
</evidence>
<dbReference type="Proteomes" id="UP000648182">
    <property type="component" value="Unassembled WGS sequence"/>
</dbReference>
<dbReference type="EMBL" id="JACSPV010000010">
    <property type="protein sequence ID" value="MBD8005009.1"/>
    <property type="molecule type" value="Genomic_DNA"/>
</dbReference>
<reference evidence="1 2" key="1">
    <citation type="submission" date="2020-08" db="EMBL/GenBank/DDBJ databases">
        <title>A Genomic Blueprint of the Chicken Gut Microbiome.</title>
        <authorList>
            <person name="Gilroy R."/>
            <person name="Ravi A."/>
            <person name="Getino M."/>
            <person name="Pursley I."/>
            <person name="Horton D.L."/>
            <person name="Alikhan N.-F."/>
            <person name="Baker D."/>
            <person name="Gharbi K."/>
            <person name="Hall N."/>
            <person name="Watson M."/>
            <person name="Adriaenssens E.M."/>
            <person name="Foster-Nyarko E."/>
            <person name="Jarju S."/>
            <person name="Secka A."/>
            <person name="Antonio M."/>
            <person name="Oren A."/>
            <person name="Chaudhuri R."/>
            <person name="La Ragione R.M."/>
            <person name="Hildebrand F."/>
            <person name="Pallen M.J."/>
        </authorList>
    </citation>
    <scope>NUCLEOTIDE SEQUENCE [LARGE SCALE GENOMIC DNA]</scope>
    <source>
        <strain evidence="1 2">Sa1BUA2</strain>
    </source>
</reference>
<accession>A0ABR8VJR6</accession>
<name>A0ABR8VJR6_9BACI</name>
<comment type="caution">
    <text evidence="1">The sequence shown here is derived from an EMBL/GenBank/DDBJ whole genome shotgun (WGS) entry which is preliminary data.</text>
</comment>
<proteinExistence type="predicted"/>